<dbReference type="OrthoDB" id="4843387at2759"/>
<evidence type="ECO:0000313" key="1">
    <source>
        <dbReference type="EMBL" id="PIO70250.1"/>
    </source>
</evidence>
<keyword evidence="2" id="KW-1185">Reference proteome</keyword>
<reference evidence="1 2" key="1">
    <citation type="submission" date="2015-09" db="EMBL/GenBank/DDBJ databases">
        <title>Draft genome of the parasitic nematode Teladorsagia circumcincta isolate WARC Sus (inbred).</title>
        <authorList>
            <person name="Mitreva M."/>
        </authorList>
    </citation>
    <scope>NUCLEOTIDE SEQUENCE [LARGE SCALE GENOMIC DNA]</scope>
    <source>
        <strain evidence="1 2">S</strain>
    </source>
</reference>
<gene>
    <name evidence="1" type="ORF">TELCIR_07902</name>
</gene>
<dbReference type="Proteomes" id="UP000230423">
    <property type="component" value="Unassembled WGS sequence"/>
</dbReference>
<dbReference type="AlphaFoldDB" id="A0A2G9UL87"/>
<proteinExistence type="predicted"/>
<evidence type="ECO:0000313" key="2">
    <source>
        <dbReference type="Proteomes" id="UP000230423"/>
    </source>
</evidence>
<protein>
    <submittedName>
        <fullName evidence="1">Uncharacterized protein</fullName>
    </submittedName>
</protein>
<dbReference type="InterPro" id="IPR036397">
    <property type="entry name" value="RNaseH_sf"/>
</dbReference>
<dbReference type="GO" id="GO:0003676">
    <property type="term" value="F:nucleic acid binding"/>
    <property type="evidence" value="ECO:0007669"/>
    <property type="project" value="InterPro"/>
</dbReference>
<name>A0A2G9UL87_TELCI</name>
<accession>A0A2G9UL87</accession>
<sequence>MLIKPLITAEDREALSIGLMLTKTAVAKVVWSDESKFLLFGTDEIKFVQHPSSTRSHPRHRPQTVKSGRLAVTVHGSFCGKEVVPFHHIEGDMDFKIYFNIMETVI</sequence>
<organism evidence="1 2">
    <name type="scientific">Teladorsagia circumcincta</name>
    <name type="common">Brown stomach worm</name>
    <name type="synonym">Ostertagia circumcincta</name>
    <dbReference type="NCBI Taxonomy" id="45464"/>
    <lineage>
        <taxon>Eukaryota</taxon>
        <taxon>Metazoa</taxon>
        <taxon>Ecdysozoa</taxon>
        <taxon>Nematoda</taxon>
        <taxon>Chromadorea</taxon>
        <taxon>Rhabditida</taxon>
        <taxon>Rhabditina</taxon>
        <taxon>Rhabditomorpha</taxon>
        <taxon>Strongyloidea</taxon>
        <taxon>Trichostrongylidae</taxon>
        <taxon>Teladorsagia</taxon>
    </lineage>
</organism>
<dbReference type="EMBL" id="KZ346337">
    <property type="protein sequence ID" value="PIO70250.1"/>
    <property type="molecule type" value="Genomic_DNA"/>
</dbReference>
<dbReference type="Gene3D" id="3.30.420.10">
    <property type="entry name" value="Ribonuclease H-like superfamily/Ribonuclease H"/>
    <property type="match status" value="1"/>
</dbReference>